<organism evidence="2 3">
    <name type="scientific">Oxalobacter formigenes OXCC13</name>
    <dbReference type="NCBI Taxonomy" id="556269"/>
    <lineage>
        <taxon>Bacteria</taxon>
        <taxon>Pseudomonadati</taxon>
        <taxon>Pseudomonadota</taxon>
        <taxon>Betaproteobacteria</taxon>
        <taxon>Burkholderiales</taxon>
        <taxon>Oxalobacteraceae</taxon>
        <taxon>Oxalobacter</taxon>
    </lineage>
</organism>
<dbReference type="SMART" id="SM00671">
    <property type="entry name" value="SEL1"/>
    <property type="match status" value="3"/>
</dbReference>
<dbReference type="Pfam" id="PF08238">
    <property type="entry name" value="Sel1"/>
    <property type="match status" value="3"/>
</dbReference>
<gene>
    <name evidence="2" type="ORF">OFBG_00636</name>
</gene>
<name>C3X8T2_OXAFO</name>
<feature type="modified residue" description="N6,N6-dimethyllysine" evidence="4">
    <location>
        <position position="147"/>
    </location>
</feature>
<dbReference type="EMBL" id="GG658170">
    <property type="protein sequence ID" value="EEO29608.1"/>
    <property type="molecule type" value="Genomic_DNA"/>
</dbReference>
<feature type="modified residue" description="N6-methyllysine" evidence="4">
    <location>
        <position position="111"/>
    </location>
</feature>
<feature type="modified residue" description="N6-methyllysine" evidence="4">
    <location>
        <position position="71"/>
    </location>
</feature>
<evidence type="ECO:0007829" key="4">
    <source>
        <dbReference type="PDB" id="6OK0"/>
    </source>
</evidence>
<dbReference type="PANTHER" id="PTHR46430">
    <property type="entry name" value="PROTEIN SKT5-RELATED"/>
    <property type="match status" value="1"/>
</dbReference>
<feature type="modified residue" description="N6-methyllysine" evidence="4">
    <location>
        <position position="76"/>
    </location>
</feature>
<feature type="modified residue" description="N6,N6-dimethyllysine" evidence="4">
    <location>
        <position position="183"/>
    </location>
</feature>
<feature type="modified residue" description="N6-methyllysine" evidence="4">
    <location>
        <position position="183"/>
    </location>
</feature>
<feature type="modified residue" description="N6,N6-dimethyllysine" evidence="4">
    <location>
        <position position="111"/>
    </location>
</feature>
<dbReference type="SMR" id="C3X8T2"/>
<dbReference type="AlphaFoldDB" id="C3X8T2"/>
<dbReference type="PDBsum" id="6OK0"/>
<keyword evidence="1" id="KW-0677">Repeat</keyword>
<protein>
    <submittedName>
        <fullName evidence="2">Sel1 repeat protein</fullName>
        <ecNumber evidence="2">3.5.2.6</ecNumber>
    </submittedName>
</protein>
<dbReference type="eggNOG" id="COG0790">
    <property type="taxonomic scope" value="Bacteria"/>
</dbReference>
<dbReference type="GO" id="GO:0008800">
    <property type="term" value="F:beta-lactamase activity"/>
    <property type="evidence" value="ECO:0007669"/>
    <property type="project" value="UniProtKB-EC"/>
</dbReference>
<evidence type="ECO:0000313" key="2">
    <source>
        <dbReference type="EMBL" id="EEO29608.1"/>
    </source>
</evidence>
<dbReference type="PDB" id="6OK0">
    <property type="method" value="X-ray"/>
    <property type="resolution" value="2.17 A"/>
    <property type="chains" value="A/B/C/D=50-200"/>
</dbReference>
<dbReference type="InterPro" id="IPR006597">
    <property type="entry name" value="Sel1-like"/>
</dbReference>
<keyword evidence="2" id="KW-0378">Hydrolase</keyword>
<accession>C3X8T2</accession>
<dbReference type="SUPFAM" id="SSF81901">
    <property type="entry name" value="HCP-like"/>
    <property type="match status" value="1"/>
</dbReference>
<proteinExistence type="evidence at protein level"/>
<evidence type="ECO:0000256" key="1">
    <source>
        <dbReference type="ARBA" id="ARBA00022737"/>
    </source>
</evidence>
<dbReference type="Gene3D" id="1.25.40.10">
    <property type="entry name" value="Tetratricopeptide repeat domain"/>
    <property type="match status" value="1"/>
</dbReference>
<sequence>MPVFRCLFATMPFLWKGIRMLSMKFSGRRVSALMAFLILPCCVFFMSSPMALADGAAAPVAVTSYAQQPLKLVQEKASDGDGSAELELGLRYVFGSDGVKNVPLGVSWINKAALKGIPQAEHEMGSLYLMGIGVAQSNVMAVAWYRKAAIQGYAPSQTAMGYAYEEGAGVPQDADLARYWFDKAAAQGNGIAVESLEGGM</sequence>
<dbReference type="STRING" id="847.BRW83_1598"/>
<reference evidence="4" key="2">
    <citation type="submission" date="2019-04" db="PDB data bank">
        <title>Crystal structure of Sel1 repeat protein from Oxalobacter formigenes.</title>
        <authorList>
            <consortium name="Midwest Center for Structural Genomics (MCSG)"/>
            <person name="Chang C."/>
            <person name="Tesar C."/>
            <person name="Endres M."/>
            <person name="Babnigg G."/>
            <person name="Hassan H."/>
            <person name="Joachimiak A."/>
        </authorList>
    </citation>
    <scope>X-RAY CRYSTALLOGRAPHY (2.17 ANGSTROMS) OF 50-200</scope>
    <scope>METHYLATION AT LYS-71; LYS-76; LYS-111; LYS-147 AND LYS-183</scope>
</reference>
<evidence type="ECO:0000313" key="3">
    <source>
        <dbReference type="Proteomes" id="UP000005089"/>
    </source>
</evidence>
<dbReference type="Proteomes" id="UP000005089">
    <property type="component" value="Unassembled WGS sequence"/>
</dbReference>
<keyword evidence="3" id="KW-1185">Reference proteome</keyword>
<dbReference type="InterPro" id="IPR011990">
    <property type="entry name" value="TPR-like_helical_dom_sf"/>
</dbReference>
<dbReference type="InterPro" id="IPR051726">
    <property type="entry name" value="Chitin_Synth_Reg"/>
</dbReference>
<dbReference type="HOGENOM" id="CLU_000288_36_8_4"/>
<keyword evidence="4" id="KW-0002">3D-structure</keyword>
<reference evidence="2 3" key="1">
    <citation type="submission" date="2009-02" db="EMBL/GenBank/DDBJ databases">
        <title>The Genome Sequence of Oxalobacter formigenes OXCC13.</title>
        <authorList>
            <consortium name="The Broad Institute Genome Sequencing Platform"/>
            <person name="Ward D."/>
            <person name="Young S.K."/>
            <person name="Kodira C.D."/>
            <person name="Zeng Q."/>
            <person name="Koehrsen M."/>
            <person name="Alvarado L."/>
            <person name="Berlin A."/>
            <person name="Borenstein D."/>
            <person name="Chen Z."/>
            <person name="Engels R."/>
            <person name="Freedman E."/>
            <person name="Gellesch M."/>
            <person name="Goldberg J."/>
            <person name="Griggs A."/>
            <person name="Gujja S."/>
            <person name="Heiman D."/>
            <person name="Hepburn T."/>
            <person name="Howarth C."/>
            <person name="Jen D."/>
            <person name="Larson L."/>
            <person name="Lewis B."/>
            <person name="Mehta T."/>
            <person name="Park D."/>
            <person name="Pearson M."/>
            <person name="Roberts A."/>
            <person name="Saif S."/>
            <person name="Shea T."/>
            <person name="Shenoy N."/>
            <person name="Sisk P."/>
            <person name="Stolte C."/>
            <person name="Sykes S."/>
            <person name="Walk T."/>
            <person name="White J."/>
            <person name="Yandava C."/>
            <person name="Allison M.J."/>
            <person name="Lander E."/>
            <person name="Nusbaum C."/>
            <person name="Galagan J."/>
            <person name="Birren B."/>
        </authorList>
    </citation>
    <scope>NUCLEOTIDE SEQUENCE [LARGE SCALE GENOMIC DNA]</scope>
    <source>
        <strain evidence="2 3">OXCC13</strain>
    </source>
</reference>
<feature type="modified residue" description="N6,N6-dimethyllysine" evidence="4">
    <location>
        <position position="76"/>
    </location>
</feature>
<dbReference type="EC" id="3.5.2.6" evidence="2"/>